<dbReference type="Proteomes" id="UP000826271">
    <property type="component" value="Unassembled WGS sequence"/>
</dbReference>
<gene>
    <name evidence="2" type="ORF">BUALT_Bualt04G0091500</name>
</gene>
<dbReference type="EMBL" id="WHWC01000004">
    <property type="protein sequence ID" value="KAG8384182.1"/>
    <property type="molecule type" value="Genomic_DNA"/>
</dbReference>
<evidence type="ECO:0000259" key="1">
    <source>
        <dbReference type="PROSITE" id="PS51297"/>
    </source>
</evidence>
<name>A0AAV6XVN3_9LAMI</name>
<sequence length="125" mass="14453">MGEELYGLSVKDLQRLENQLELSLRGVRMKKEHILTEEIQELTRKGNIIHQENVELYKKVKQFEQENTELYRKAYGTRDLSVANGNGFVPFGFPISGQMHGQIQLQLSQPAPQNMETFETVTESR</sequence>
<protein>
    <recommendedName>
        <fullName evidence="1">K-box domain-containing protein</fullName>
    </recommendedName>
</protein>
<comment type="caution">
    <text evidence="2">The sequence shown here is derived from an EMBL/GenBank/DDBJ whole genome shotgun (WGS) entry which is preliminary data.</text>
</comment>
<reference evidence="2" key="1">
    <citation type="submission" date="2019-10" db="EMBL/GenBank/DDBJ databases">
        <authorList>
            <person name="Zhang R."/>
            <person name="Pan Y."/>
            <person name="Wang J."/>
            <person name="Ma R."/>
            <person name="Yu S."/>
        </authorList>
    </citation>
    <scope>NUCLEOTIDE SEQUENCE</scope>
    <source>
        <strain evidence="2">LA-IB0</strain>
        <tissue evidence="2">Leaf</tissue>
    </source>
</reference>
<dbReference type="Pfam" id="PF01486">
    <property type="entry name" value="K-box"/>
    <property type="match status" value="1"/>
</dbReference>
<dbReference type="AlphaFoldDB" id="A0AAV6XVN3"/>
<evidence type="ECO:0000313" key="3">
    <source>
        <dbReference type="Proteomes" id="UP000826271"/>
    </source>
</evidence>
<proteinExistence type="predicted"/>
<accession>A0AAV6XVN3</accession>
<organism evidence="2 3">
    <name type="scientific">Buddleja alternifolia</name>
    <dbReference type="NCBI Taxonomy" id="168488"/>
    <lineage>
        <taxon>Eukaryota</taxon>
        <taxon>Viridiplantae</taxon>
        <taxon>Streptophyta</taxon>
        <taxon>Embryophyta</taxon>
        <taxon>Tracheophyta</taxon>
        <taxon>Spermatophyta</taxon>
        <taxon>Magnoliopsida</taxon>
        <taxon>eudicotyledons</taxon>
        <taxon>Gunneridae</taxon>
        <taxon>Pentapetalae</taxon>
        <taxon>asterids</taxon>
        <taxon>lamiids</taxon>
        <taxon>Lamiales</taxon>
        <taxon>Scrophulariaceae</taxon>
        <taxon>Buddlejeae</taxon>
        <taxon>Buddleja</taxon>
    </lineage>
</organism>
<dbReference type="PROSITE" id="PS51297">
    <property type="entry name" value="K_BOX"/>
    <property type="match status" value="1"/>
</dbReference>
<dbReference type="GO" id="GO:0003700">
    <property type="term" value="F:DNA-binding transcription factor activity"/>
    <property type="evidence" value="ECO:0007669"/>
    <property type="project" value="InterPro"/>
</dbReference>
<dbReference type="InterPro" id="IPR002487">
    <property type="entry name" value="TF_Kbox"/>
</dbReference>
<evidence type="ECO:0000313" key="2">
    <source>
        <dbReference type="EMBL" id="KAG8384182.1"/>
    </source>
</evidence>
<keyword evidence="3" id="KW-1185">Reference proteome</keyword>
<feature type="domain" description="K-box" evidence="1">
    <location>
        <begin position="1"/>
        <end position="66"/>
    </location>
</feature>
<dbReference type="GO" id="GO:0005634">
    <property type="term" value="C:nucleus"/>
    <property type="evidence" value="ECO:0007669"/>
    <property type="project" value="InterPro"/>
</dbReference>